<sequence>MLVDAKSDPTTKALAESLASLLLSTWLESKLSPLTIFPRMHEGDTREIMERYKRLFKAKWSADF</sequence>
<evidence type="ECO:0000313" key="3">
    <source>
        <dbReference type="Proteomes" id="UP000602510"/>
    </source>
</evidence>
<gene>
    <name evidence="1" type="ORF">GN244_ATG16134</name>
    <name evidence="2" type="ORF">GN958_ATG22696</name>
</gene>
<protein>
    <submittedName>
        <fullName evidence="1">Uncharacterized protein</fullName>
    </submittedName>
</protein>
<reference evidence="1" key="1">
    <citation type="submission" date="2020-04" db="EMBL/GenBank/DDBJ databases">
        <title>Hybrid Assembly of Korean Phytophthora infestans isolates.</title>
        <authorList>
            <person name="Prokchorchik M."/>
            <person name="Lee Y."/>
            <person name="Seo J."/>
            <person name="Cho J.-H."/>
            <person name="Park Y.-E."/>
            <person name="Jang D.-C."/>
            <person name="Im J.-S."/>
            <person name="Choi J.-G."/>
            <person name="Park H.-J."/>
            <person name="Lee G.-B."/>
            <person name="Lee Y.-G."/>
            <person name="Hong S.-Y."/>
            <person name="Cho K."/>
            <person name="Sohn K.H."/>
        </authorList>
    </citation>
    <scope>NUCLEOTIDE SEQUENCE</scope>
    <source>
        <strain evidence="1">KR_1_A1</strain>
        <strain evidence="2">KR_2_A2</strain>
    </source>
</reference>
<dbReference type="EMBL" id="JAACNO010003188">
    <property type="protein sequence ID" value="KAF4128150.1"/>
    <property type="molecule type" value="Genomic_DNA"/>
</dbReference>
<dbReference type="EMBL" id="WSZM01000517">
    <property type="protein sequence ID" value="KAF4031981.1"/>
    <property type="molecule type" value="Genomic_DNA"/>
</dbReference>
<accession>A0A833S3V9</accession>
<evidence type="ECO:0000313" key="1">
    <source>
        <dbReference type="EMBL" id="KAF4031981.1"/>
    </source>
</evidence>
<proteinExistence type="predicted"/>
<evidence type="ECO:0000313" key="2">
    <source>
        <dbReference type="EMBL" id="KAF4128150.1"/>
    </source>
</evidence>
<dbReference type="AlphaFoldDB" id="A0A833S3V9"/>
<dbReference type="Proteomes" id="UP000704712">
    <property type="component" value="Unassembled WGS sequence"/>
</dbReference>
<keyword evidence="3" id="KW-1185">Reference proteome</keyword>
<comment type="caution">
    <text evidence="1">The sequence shown here is derived from an EMBL/GenBank/DDBJ whole genome shotgun (WGS) entry which is preliminary data.</text>
</comment>
<dbReference type="Proteomes" id="UP000602510">
    <property type="component" value="Unassembled WGS sequence"/>
</dbReference>
<organism evidence="1 3">
    <name type="scientific">Phytophthora infestans</name>
    <name type="common">Potato late blight agent</name>
    <name type="synonym">Botrytis infestans</name>
    <dbReference type="NCBI Taxonomy" id="4787"/>
    <lineage>
        <taxon>Eukaryota</taxon>
        <taxon>Sar</taxon>
        <taxon>Stramenopiles</taxon>
        <taxon>Oomycota</taxon>
        <taxon>Peronosporomycetes</taxon>
        <taxon>Peronosporales</taxon>
        <taxon>Peronosporaceae</taxon>
        <taxon>Phytophthora</taxon>
    </lineage>
</organism>
<name>A0A833S3V9_PHYIN</name>